<evidence type="ECO:0000313" key="8">
    <source>
        <dbReference type="Proteomes" id="UP001244341"/>
    </source>
</evidence>
<dbReference type="SUPFAM" id="SSF54928">
    <property type="entry name" value="RNA-binding domain, RBD"/>
    <property type="match status" value="1"/>
</dbReference>
<dbReference type="SMART" id="SM00361">
    <property type="entry name" value="RRM_1"/>
    <property type="match status" value="1"/>
</dbReference>
<dbReference type="InterPro" id="IPR000504">
    <property type="entry name" value="RRM_dom"/>
</dbReference>
<sequence length="407" mass="42009">MARDRSRDRSNRKRSRSRSRSRDRRRSRSRERRGWADPDPNSAVAQMQALAAAQAQAQLQRQMLAQQQALLSGGVTAVAAPAAMVAAAQSAMGSAAVAAAAGAGSVEARKSREIYIGNLAIGTVTIEMLTELFNAALAGMVPDPVTNPPVLTVKMDNTGRFAFVEFRTEELATTAMTLDKTELCGRQMNIGRPKGYVPGTSAATGAANDTMAAAQQVAAALMGGVTAVVLLEGLLDAAAIRSSDERQEVSEMVYEESVRCGKVLGIAVPVPGEDVAEGEPCRVYVKFAASAEAAKCKQMMDGRLFDDNKVKASHVTEVDYNRAAAGEWITPAPLPAVPALGSMPGMAGMPNLGAGLMPGLAGLPGFAGLQGLAGMTAPLAVPAMGGSIPGLGGAAGLNPLLGFPPPP</sequence>
<feature type="domain" description="RRM" evidence="6">
    <location>
        <begin position="112"/>
        <end position="195"/>
    </location>
</feature>
<keyword evidence="1" id="KW-0507">mRNA processing</keyword>
<evidence type="ECO:0000256" key="2">
    <source>
        <dbReference type="ARBA" id="ARBA00022884"/>
    </source>
</evidence>
<evidence type="ECO:0000256" key="5">
    <source>
        <dbReference type="SAM" id="MobiDB-lite"/>
    </source>
</evidence>
<dbReference type="InterPro" id="IPR035979">
    <property type="entry name" value="RBD_domain_sf"/>
</dbReference>
<feature type="region of interest" description="Disordered" evidence="5">
    <location>
        <begin position="1"/>
        <end position="41"/>
    </location>
</feature>
<dbReference type="SMART" id="SM00360">
    <property type="entry name" value="RRM"/>
    <property type="match status" value="1"/>
</dbReference>
<evidence type="ECO:0000256" key="4">
    <source>
        <dbReference type="PROSITE-ProRule" id="PRU00176"/>
    </source>
</evidence>
<evidence type="ECO:0000259" key="6">
    <source>
        <dbReference type="PROSITE" id="PS50102"/>
    </source>
</evidence>
<protein>
    <recommendedName>
        <fullName evidence="6">RRM domain-containing protein</fullName>
    </recommendedName>
</protein>
<dbReference type="EMBL" id="CP126210">
    <property type="protein sequence ID" value="WIA11817.1"/>
    <property type="molecule type" value="Genomic_DNA"/>
</dbReference>
<reference evidence="7 8" key="1">
    <citation type="submission" date="2023-05" db="EMBL/GenBank/DDBJ databases">
        <title>A 100% complete, gapless, phased diploid assembly of the Scenedesmus obliquus UTEX 3031 genome.</title>
        <authorList>
            <person name="Biondi T.C."/>
            <person name="Hanschen E.R."/>
            <person name="Kwon T."/>
            <person name="Eng W."/>
            <person name="Kruse C.P.S."/>
            <person name="Koehler S.I."/>
            <person name="Kunde Y."/>
            <person name="Gleasner C.D."/>
            <person name="You Mak K.T."/>
            <person name="Polle J."/>
            <person name="Hovde B.T."/>
            <person name="Starkenburg S.R."/>
        </authorList>
    </citation>
    <scope>NUCLEOTIDE SEQUENCE [LARGE SCALE GENOMIC DNA]</scope>
    <source>
        <strain evidence="7 8">DOE0152z</strain>
    </source>
</reference>
<proteinExistence type="predicted"/>
<keyword evidence="8" id="KW-1185">Reference proteome</keyword>
<dbReference type="PANTHER" id="PTHR23139">
    <property type="entry name" value="RNA-BINDING PROTEIN"/>
    <property type="match status" value="1"/>
</dbReference>
<dbReference type="InterPro" id="IPR003954">
    <property type="entry name" value="RRM_euk-type"/>
</dbReference>
<name>A0ABY8TS33_TETOB</name>
<keyword evidence="2 4" id="KW-0694">RNA-binding</keyword>
<accession>A0ABY8TS33</accession>
<evidence type="ECO:0000313" key="7">
    <source>
        <dbReference type="EMBL" id="WIA11817.1"/>
    </source>
</evidence>
<feature type="compositionally biased region" description="Basic residues" evidence="5">
    <location>
        <begin position="10"/>
        <end position="31"/>
    </location>
</feature>
<keyword evidence="3" id="KW-0508">mRNA splicing</keyword>
<dbReference type="CDD" id="cd12232">
    <property type="entry name" value="RRM3_U2AF65"/>
    <property type="match status" value="1"/>
</dbReference>
<dbReference type="Proteomes" id="UP001244341">
    <property type="component" value="Chromosome 3b"/>
</dbReference>
<gene>
    <name evidence="7" type="ORF">OEZ85_011907</name>
</gene>
<evidence type="ECO:0000256" key="1">
    <source>
        <dbReference type="ARBA" id="ARBA00022664"/>
    </source>
</evidence>
<dbReference type="Gene3D" id="3.30.70.330">
    <property type="match status" value="2"/>
</dbReference>
<evidence type="ECO:0000256" key="3">
    <source>
        <dbReference type="ARBA" id="ARBA00023187"/>
    </source>
</evidence>
<organism evidence="7 8">
    <name type="scientific">Tetradesmus obliquus</name>
    <name type="common">Green alga</name>
    <name type="synonym">Acutodesmus obliquus</name>
    <dbReference type="NCBI Taxonomy" id="3088"/>
    <lineage>
        <taxon>Eukaryota</taxon>
        <taxon>Viridiplantae</taxon>
        <taxon>Chlorophyta</taxon>
        <taxon>core chlorophytes</taxon>
        <taxon>Chlorophyceae</taxon>
        <taxon>CS clade</taxon>
        <taxon>Sphaeropleales</taxon>
        <taxon>Scenedesmaceae</taxon>
        <taxon>Tetradesmus</taxon>
    </lineage>
</organism>
<dbReference type="InterPro" id="IPR012677">
    <property type="entry name" value="Nucleotide-bd_a/b_plait_sf"/>
</dbReference>
<dbReference type="PROSITE" id="PS50102">
    <property type="entry name" value="RRM"/>
    <property type="match status" value="1"/>
</dbReference>